<evidence type="ECO:0000313" key="2">
    <source>
        <dbReference type="EMBL" id="CAK9207787.1"/>
    </source>
</evidence>
<dbReference type="PANTHER" id="PTHR48163">
    <property type="entry name" value="BNAC02G25670D PROTEIN"/>
    <property type="match status" value="1"/>
</dbReference>
<dbReference type="EMBL" id="OZ019908">
    <property type="protein sequence ID" value="CAK9207787.1"/>
    <property type="molecule type" value="Genomic_DNA"/>
</dbReference>
<evidence type="ECO:0000313" key="3">
    <source>
        <dbReference type="Proteomes" id="UP001497512"/>
    </source>
</evidence>
<sequence length="446" mass="50661">MDAQEQQHALKGRQKLEEVRRKKAAAAAAGSGQVLTTPFFGFYQTKLWHEHFNPNRKTDLLLILKLHLSQLQTVESERNLLQRQWEESVLQIQSLSDDLNQSRSQSLQEVATLRKSLESSTMERDAAIVSREDMVAQVRLLKRRLQETEDEQYKAEEDAAALRAELKLLHHSDQQADNTAASSEQLRSAEQEISSLKQELQELARRLQQEQQTVASERLHVSALTIQNRDLQTELVAANQKIYECNPLQKDKVKNQLNLAELASMVERQEQGRQKLLAEIDAQSLEIERLFLENEGLRDSLKESNGVSARWDRQVQECLEQNGELRAQLNQLREEQITIAAVMPKHPQASFVLDSETGTGAGNEGTLQLEARSSEEVKLKRELAKAQAHAEELSARVIQQSADLNRAVQALTSLSSLYKPVLSSIENRLLQLQQDSYVPDNMYLGF</sequence>
<evidence type="ECO:0000256" key="1">
    <source>
        <dbReference type="SAM" id="Coils"/>
    </source>
</evidence>
<gene>
    <name evidence="2" type="ORF">CSSPTR1EN2_LOCUS8981</name>
</gene>
<name>A0ABP0TXR2_9BRYO</name>
<dbReference type="PANTHER" id="PTHR48163:SF2">
    <property type="entry name" value="EXPRESSED PROTEIN"/>
    <property type="match status" value="1"/>
</dbReference>
<proteinExistence type="predicted"/>
<organism evidence="2 3">
    <name type="scientific">Sphagnum troendelagicum</name>
    <dbReference type="NCBI Taxonomy" id="128251"/>
    <lineage>
        <taxon>Eukaryota</taxon>
        <taxon>Viridiplantae</taxon>
        <taxon>Streptophyta</taxon>
        <taxon>Embryophyta</taxon>
        <taxon>Bryophyta</taxon>
        <taxon>Sphagnophytina</taxon>
        <taxon>Sphagnopsida</taxon>
        <taxon>Sphagnales</taxon>
        <taxon>Sphagnaceae</taxon>
        <taxon>Sphagnum</taxon>
    </lineage>
</organism>
<feature type="coiled-coil region" evidence="1">
    <location>
        <begin position="131"/>
        <end position="335"/>
    </location>
</feature>
<keyword evidence="3" id="KW-1185">Reference proteome</keyword>
<keyword evidence="1" id="KW-0175">Coiled coil</keyword>
<protein>
    <submittedName>
        <fullName evidence="2">Uncharacterized protein</fullName>
    </submittedName>
</protein>
<reference evidence="2" key="1">
    <citation type="submission" date="2024-02" db="EMBL/GenBank/DDBJ databases">
        <authorList>
            <consortium name="ELIXIR-Norway"/>
            <consortium name="Elixir Norway"/>
        </authorList>
    </citation>
    <scope>NUCLEOTIDE SEQUENCE</scope>
</reference>
<dbReference type="Proteomes" id="UP001497512">
    <property type="component" value="Chromosome 16"/>
</dbReference>
<accession>A0ABP0TXR2</accession>